<evidence type="ECO:0000256" key="2">
    <source>
        <dbReference type="ARBA" id="ARBA00023002"/>
    </source>
</evidence>
<evidence type="ECO:0000313" key="5">
    <source>
        <dbReference type="EMBL" id="CAB4261746.1"/>
    </source>
</evidence>
<dbReference type="PANTHER" id="PTHR10209">
    <property type="entry name" value="OXIDOREDUCTASE, 2OG-FE II OXYGENASE FAMILY PROTEIN"/>
    <property type="match status" value="1"/>
</dbReference>
<dbReference type="GO" id="GO:0046872">
    <property type="term" value="F:metal ion binding"/>
    <property type="evidence" value="ECO:0007669"/>
    <property type="project" value="UniProtKB-KW"/>
</dbReference>
<dbReference type="InterPro" id="IPR027443">
    <property type="entry name" value="IPNS-like_sf"/>
</dbReference>
<dbReference type="SUPFAM" id="SSF51197">
    <property type="entry name" value="Clavaminate synthase-like"/>
    <property type="match status" value="1"/>
</dbReference>
<keyword evidence="1" id="KW-0479">Metal-binding</keyword>
<dbReference type="Proteomes" id="UP000507222">
    <property type="component" value="Unassembled WGS sequence"/>
</dbReference>
<dbReference type="Gene3D" id="2.60.120.330">
    <property type="entry name" value="B-lactam Antibiotic, Isopenicillin N Synthase, Chain"/>
    <property type="match status" value="1"/>
</dbReference>
<evidence type="ECO:0000259" key="4">
    <source>
        <dbReference type="Pfam" id="PF14226"/>
    </source>
</evidence>
<feature type="domain" description="Non-haem dioxygenase N-terminal" evidence="4">
    <location>
        <begin position="162"/>
        <end position="230"/>
    </location>
</feature>
<evidence type="ECO:0000313" key="6">
    <source>
        <dbReference type="Proteomes" id="UP000507222"/>
    </source>
</evidence>
<gene>
    <name evidence="5" type="ORF">CURHAP_LOCUS638</name>
</gene>
<proteinExistence type="predicted"/>
<reference evidence="5 6" key="1">
    <citation type="submission" date="2020-05" db="EMBL/GenBank/DDBJ databases">
        <authorList>
            <person name="Campoy J."/>
            <person name="Schneeberger K."/>
            <person name="Spophaly S."/>
        </authorList>
    </citation>
    <scope>NUCLEOTIDE SEQUENCE [LARGE SCALE GENOMIC DNA]</scope>
    <source>
        <strain evidence="5">PruArmRojPasFocal</strain>
    </source>
</reference>
<dbReference type="EMBL" id="CAEKDK010000001">
    <property type="protein sequence ID" value="CAB4261746.1"/>
    <property type="molecule type" value="Genomic_DNA"/>
</dbReference>
<name>A0A6J5TCU4_PRUAR</name>
<accession>A0A6J5TCU4</accession>
<dbReference type="PANTHER" id="PTHR10209:SF791">
    <property type="entry name" value="1-AMINOCYCLOPROPANE-1-CARBOXYLATE OXIDASE HOMOLOG 1"/>
    <property type="match status" value="1"/>
</dbReference>
<sequence>MLLEESPSETSCLYFLLPSFEPSQQAVFCAFSRAFSATFLVSRNSFMIFFNWVTARLGSPSWALDLVLLSRRLDIAFPWRDVFGVPCVGSVILYDRFCKIPTGGANCWSKISFRKKYLHKYLTEVCTLLWLKKNSGSRSREQTMEMGTPSTTTVTQKLPGNRTWGFFQIANHGIPVDLLEELKGGIRGFFEQDTDVKKQFYTRGYFKPLVYNSNPDLYRAPPTNWRDTFMCYIMSFGLVGLGNLSLI</sequence>
<keyword evidence="2" id="KW-0560">Oxidoreductase</keyword>
<keyword evidence="3" id="KW-0408">Iron</keyword>
<dbReference type="InterPro" id="IPR026992">
    <property type="entry name" value="DIOX_N"/>
</dbReference>
<dbReference type="AlphaFoldDB" id="A0A6J5TCU4"/>
<organism evidence="5 6">
    <name type="scientific">Prunus armeniaca</name>
    <name type="common">Apricot</name>
    <name type="synonym">Armeniaca vulgaris</name>
    <dbReference type="NCBI Taxonomy" id="36596"/>
    <lineage>
        <taxon>Eukaryota</taxon>
        <taxon>Viridiplantae</taxon>
        <taxon>Streptophyta</taxon>
        <taxon>Embryophyta</taxon>
        <taxon>Tracheophyta</taxon>
        <taxon>Spermatophyta</taxon>
        <taxon>Magnoliopsida</taxon>
        <taxon>eudicotyledons</taxon>
        <taxon>Gunneridae</taxon>
        <taxon>Pentapetalae</taxon>
        <taxon>rosids</taxon>
        <taxon>fabids</taxon>
        <taxon>Rosales</taxon>
        <taxon>Rosaceae</taxon>
        <taxon>Amygdaloideae</taxon>
        <taxon>Amygdaleae</taxon>
        <taxon>Prunus</taxon>
    </lineage>
</organism>
<dbReference type="Pfam" id="PF14226">
    <property type="entry name" value="DIOX_N"/>
    <property type="match status" value="1"/>
</dbReference>
<protein>
    <recommendedName>
        <fullName evidence="4">Non-haem dioxygenase N-terminal domain-containing protein</fullName>
    </recommendedName>
</protein>
<evidence type="ECO:0000256" key="3">
    <source>
        <dbReference type="ARBA" id="ARBA00023004"/>
    </source>
</evidence>
<dbReference type="GO" id="GO:0016491">
    <property type="term" value="F:oxidoreductase activity"/>
    <property type="evidence" value="ECO:0007669"/>
    <property type="project" value="UniProtKB-KW"/>
</dbReference>
<evidence type="ECO:0000256" key="1">
    <source>
        <dbReference type="ARBA" id="ARBA00022723"/>
    </source>
</evidence>